<dbReference type="AlphaFoldDB" id="A0AAE4JYP4"/>
<accession>A0AAE4JYP4</accession>
<organism evidence="2 3">
    <name type="scientific">Pseudocalidococcus azoricus BACA0444</name>
    <dbReference type="NCBI Taxonomy" id="2918990"/>
    <lineage>
        <taxon>Bacteria</taxon>
        <taxon>Bacillati</taxon>
        <taxon>Cyanobacteriota</taxon>
        <taxon>Cyanophyceae</taxon>
        <taxon>Acaryochloridales</taxon>
        <taxon>Thermosynechococcaceae</taxon>
        <taxon>Pseudocalidococcus</taxon>
        <taxon>Pseudocalidococcus azoricus</taxon>
    </lineage>
</organism>
<comment type="caution">
    <text evidence="2">The sequence shown here is derived from an EMBL/GenBank/DDBJ whole genome shotgun (WGS) entry which is preliminary data.</text>
</comment>
<dbReference type="RefSeq" id="WP_322877239.1">
    <property type="nucleotide sequence ID" value="NZ_JAVMIP010000002.1"/>
</dbReference>
<feature type="compositionally biased region" description="Polar residues" evidence="1">
    <location>
        <begin position="1"/>
        <end position="21"/>
    </location>
</feature>
<keyword evidence="3" id="KW-1185">Reference proteome</keyword>
<sequence>MESSLPQEISTRSGDQLNISPRRNDRLNPFPTPQMGINHLLKWVVSTSGLGLMNMLATVKGHQGCRLDTSLCHQAPELIP</sequence>
<dbReference type="Proteomes" id="UP001268256">
    <property type="component" value="Unassembled WGS sequence"/>
</dbReference>
<gene>
    <name evidence="2" type="ORF">RIF25_03905</name>
</gene>
<proteinExistence type="predicted"/>
<evidence type="ECO:0000313" key="2">
    <source>
        <dbReference type="EMBL" id="MDS3859947.1"/>
    </source>
</evidence>
<evidence type="ECO:0000313" key="3">
    <source>
        <dbReference type="Proteomes" id="UP001268256"/>
    </source>
</evidence>
<evidence type="ECO:0000256" key="1">
    <source>
        <dbReference type="SAM" id="MobiDB-lite"/>
    </source>
</evidence>
<dbReference type="EMBL" id="JAVMIP010000002">
    <property type="protein sequence ID" value="MDS3859947.1"/>
    <property type="molecule type" value="Genomic_DNA"/>
</dbReference>
<name>A0AAE4JYP4_9CYAN</name>
<feature type="region of interest" description="Disordered" evidence="1">
    <location>
        <begin position="1"/>
        <end position="31"/>
    </location>
</feature>
<reference evidence="3" key="1">
    <citation type="submission" date="2023-07" db="EMBL/GenBank/DDBJ databases">
        <authorList>
            <person name="Luz R."/>
            <person name="Cordeiro R."/>
            <person name="Fonseca A."/>
            <person name="Goncalves V."/>
        </authorList>
    </citation>
    <scope>NUCLEOTIDE SEQUENCE [LARGE SCALE GENOMIC DNA]</scope>
    <source>
        <strain evidence="3">BACA0444</strain>
    </source>
</reference>
<protein>
    <submittedName>
        <fullName evidence="2">Uncharacterized protein</fullName>
    </submittedName>
</protein>